<feature type="compositionally biased region" description="Low complexity" evidence="1">
    <location>
        <begin position="101"/>
        <end position="112"/>
    </location>
</feature>
<name>C0PP80_MAIZE</name>
<dbReference type="RefSeq" id="XP_008669137.1">
    <property type="nucleotide sequence ID" value="XM_008670915.1"/>
</dbReference>
<dbReference type="EMBL" id="BT070099">
    <property type="protein sequence ID" value="ACN36996.1"/>
    <property type="molecule type" value="mRNA"/>
</dbReference>
<dbReference type="HOGENOM" id="CLU_1951923_0_0_1"/>
<dbReference type="GeneID" id="103646194"/>
<sequence>MPLLLQRDSRPIQAERGAAGPPLPPRTELGFRTQERESRGGEIWRSAARRSGPQAAQAEEGYGERTARQQQGRRPSGRAPGSRSSSSREEAGCGRRPPGRAPAGARRLQPAAWWCSAEEQGIRSGRGRG</sequence>
<feature type="compositionally biased region" description="Basic and acidic residues" evidence="1">
    <location>
        <begin position="33"/>
        <end position="42"/>
    </location>
</feature>
<reference evidence="2" key="2">
    <citation type="submission" date="2012-06" db="EMBL/GenBank/DDBJ databases">
        <authorList>
            <person name="Yu Y."/>
            <person name="Currie J."/>
            <person name="Lomeli R."/>
            <person name="Angelova A."/>
            <person name="Collura K."/>
            <person name="Wissotski M."/>
            <person name="Campos D."/>
            <person name="Kudrna D."/>
            <person name="Golser W."/>
            <person name="Ashely E."/>
            <person name="Descour A."/>
            <person name="Fernandes J."/>
            <person name="Soderlund C."/>
            <person name="Walbot V."/>
        </authorList>
    </citation>
    <scope>NUCLEOTIDE SEQUENCE</scope>
    <source>
        <strain evidence="2">B73</strain>
    </source>
</reference>
<dbReference type="AlphaFoldDB" id="C0PP80"/>
<evidence type="ECO:0000256" key="1">
    <source>
        <dbReference type="SAM" id="MobiDB-lite"/>
    </source>
</evidence>
<feature type="compositionally biased region" description="Low complexity" evidence="1">
    <location>
        <begin position="68"/>
        <end position="85"/>
    </location>
</feature>
<protein>
    <submittedName>
        <fullName evidence="2">Uncharacterized protein</fullName>
    </submittedName>
</protein>
<dbReference type="KEGG" id="zma:103646194"/>
<feature type="region of interest" description="Disordered" evidence="1">
    <location>
        <begin position="1"/>
        <end position="129"/>
    </location>
</feature>
<reference evidence="2" key="1">
    <citation type="journal article" date="2009" name="PLoS Genet.">
        <title>Sequencing, mapping, and analysis of 27,455 maize full-length cDNAs.</title>
        <authorList>
            <person name="Soderlund C."/>
            <person name="Descour A."/>
            <person name="Kudrna D."/>
            <person name="Bomhoff M."/>
            <person name="Boyd L."/>
            <person name="Currie J."/>
            <person name="Angelova A."/>
            <person name="Collura K."/>
            <person name="Wissotski M."/>
            <person name="Ashley E."/>
            <person name="Morrow D."/>
            <person name="Fernandes J."/>
            <person name="Walbot V."/>
            <person name="Yu Y."/>
        </authorList>
    </citation>
    <scope>NUCLEOTIDE SEQUENCE</scope>
    <source>
        <strain evidence="2">B73</strain>
    </source>
</reference>
<dbReference type="OrthoDB" id="1913496at2759"/>
<evidence type="ECO:0000313" key="2">
    <source>
        <dbReference type="EMBL" id="ACN36996.1"/>
    </source>
</evidence>
<proteinExistence type="evidence at transcript level"/>
<accession>C0PP80</accession>
<organism evidence="2">
    <name type="scientific">Zea mays</name>
    <name type="common">Maize</name>
    <dbReference type="NCBI Taxonomy" id="4577"/>
    <lineage>
        <taxon>Eukaryota</taxon>
        <taxon>Viridiplantae</taxon>
        <taxon>Streptophyta</taxon>
        <taxon>Embryophyta</taxon>
        <taxon>Tracheophyta</taxon>
        <taxon>Spermatophyta</taxon>
        <taxon>Magnoliopsida</taxon>
        <taxon>Liliopsida</taxon>
        <taxon>Poales</taxon>
        <taxon>Poaceae</taxon>
        <taxon>PACMAD clade</taxon>
        <taxon>Panicoideae</taxon>
        <taxon>Andropogonodae</taxon>
        <taxon>Andropogoneae</taxon>
        <taxon>Tripsacinae</taxon>
        <taxon>Zea</taxon>
    </lineage>
</organism>